<dbReference type="AlphaFoldDB" id="A0A6J4VHQ6"/>
<protein>
    <submittedName>
        <fullName evidence="1">Uncharacterized protein</fullName>
    </submittedName>
</protein>
<proteinExistence type="predicted"/>
<organism evidence="1">
    <name type="scientific">uncultured Synechococcales cyanobacterium</name>
    <dbReference type="NCBI Taxonomy" id="1936017"/>
    <lineage>
        <taxon>Bacteria</taxon>
        <taxon>Bacillati</taxon>
        <taxon>Cyanobacteriota</taxon>
        <taxon>Cyanophyceae</taxon>
        <taxon>Synechococcales</taxon>
        <taxon>environmental samples</taxon>
    </lineage>
</organism>
<name>A0A6J4VHQ6_9CYAN</name>
<dbReference type="EMBL" id="CADCWO010000108">
    <property type="protein sequence ID" value="CAA9573996.1"/>
    <property type="molecule type" value="Genomic_DNA"/>
</dbReference>
<evidence type="ECO:0000313" key="1">
    <source>
        <dbReference type="EMBL" id="CAA9573996.1"/>
    </source>
</evidence>
<reference evidence="1" key="1">
    <citation type="submission" date="2020-02" db="EMBL/GenBank/DDBJ databases">
        <authorList>
            <person name="Meier V. D."/>
        </authorList>
    </citation>
    <scope>NUCLEOTIDE SEQUENCE</scope>
    <source>
        <strain evidence="1">AVDCRST_MAG81</strain>
    </source>
</reference>
<accession>A0A6J4VHQ6</accession>
<sequence>MPKLPECDQCQLYSLTPHLVCAIHPSGPATDECWDFAPNAAATITTEDEELWFPGTASYIEELIPESHSRLTQEEQLELLETHPLFTGRCPQCGYTFSEGEMPAVHWDCPCCGWVDESI</sequence>
<gene>
    <name evidence="1" type="ORF">AVDCRST_MAG81-2012</name>
</gene>